<keyword evidence="3" id="KW-1185">Reference proteome</keyword>
<evidence type="ECO:0000313" key="2">
    <source>
        <dbReference type="EMBL" id="MDO1445616.1"/>
    </source>
</evidence>
<feature type="transmembrane region" description="Helical" evidence="1">
    <location>
        <begin position="55"/>
        <end position="76"/>
    </location>
</feature>
<feature type="transmembrane region" description="Helical" evidence="1">
    <location>
        <begin position="191"/>
        <end position="211"/>
    </location>
</feature>
<gene>
    <name evidence="2" type="ORF">Q0590_05115</name>
</gene>
<feature type="transmembrane region" description="Helical" evidence="1">
    <location>
        <begin position="122"/>
        <end position="141"/>
    </location>
</feature>
<evidence type="ECO:0000256" key="1">
    <source>
        <dbReference type="SAM" id="Phobius"/>
    </source>
</evidence>
<keyword evidence="1" id="KW-1133">Transmembrane helix</keyword>
<reference evidence="2" key="1">
    <citation type="submission" date="2023-07" db="EMBL/GenBank/DDBJ databases">
        <title>The genome sequence of Rhodocytophaga aerolata KACC 12507.</title>
        <authorList>
            <person name="Zhang X."/>
        </authorList>
    </citation>
    <scope>NUCLEOTIDE SEQUENCE</scope>
    <source>
        <strain evidence="2">KACC 12507</strain>
    </source>
</reference>
<dbReference type="EMBL" id="JAUKPO010000002">
    <property type="protein sequence ID" value="MDO1445616.1"/>
    <property type="molecule type" value="Genomic_DNA"/>
</dbReference>
<dbReference type="InterPro" id="IPR018750">
    <property type="entry name" value="DUF2306_membrane"/>
</dbReference>
<feature type="transmembrane region" description="Helical" evidence="1">
    <location>
        <begin position="96"/>
        <end position="116"/>
    </location>
</feature>
<dbReference type="Proteomes" id="UP001168528">
    <property type="component" value="Unassembled WGS sequence"/>
</dbReference>
<accession>A0ABT8R1V7</accession>
<feature type="transmembrane region" description="Helical" evidence="1">
    <location>
        <begin position="12"/>
        <end position="35"/>
    </location>
</feature>
<dbReference type="RefSeq" id="WP_302036419.1">
    <property type="nucleotide sequence ID" value="NZ_JAUKPO010000002.1"/>
</dbReference>
<keyword evidence="1" id="KW-0472">Membrane</keyword>
<proteinExistence type="predicted"/>
<dbReference type="Pfam" id="PF10067">
    <property type="entry name" value="DUF2306"/>
    <property type="match status" value="1"/>
</dbReference>
<organism evidence="2 3">
    <name type="scientific">Rhodocytophaga aerolata</name>
    <dbReference type="NCBI Taxonomy" id="455078"/>
    <lineage>
        <taxon>Bacteria</taxon>
        <taxon>Pseudomonadati</taxon>
        <taxon>Bacteroidota</taxon>
        <taxon>Cytophagia</taxon>
        <taxon>Cytophagales</taxon>
        <taxon>Rhodocytophagaceae</taxon>
        <taxon>Rhodocytophaga</taxon>
    </lineage>
</organism>
<comment type="caution">
    <text evidence="2">The sequence shown here is derived from an EMBL/GenBank/DDBJ whole genome shotgun (WGS) entry which is preliminary data.</text>
</comment>
<protein>
    <submittedName>
        <fullName evidence="2">DUF2306 domain-containing protein</fullName>
    </submittedName>
</protein>
<evidence type="ECO:0000313" key="3">
    <source>
        <dbReference type="Proteomes" id="UP001168528"/>
    </source>
</evidence>
<name>A0ABT8R1V7_9BACT</name>
<feature type="transmembrane region" description="Helical" evidence="1">
    <location>
        <begin position="153"/>
        <end position="171"/>
    </location>
</feature>
<keyword evidence="1" id="KW-0812">Transmembrane</keyword>
<sequence length="233" mass="26518">MGKTRLIRNILFIGLGGSILAFSVLMFTKILPYFSFERGAYFLSTKTDKVLDNPVFLTGFYLHITSSLWVMAAGVFQFIPGLFHKNRSLHQNLGKLYILSILLLAAPSGLILAFYANGGLPSKVGFTMQCIVWWFTTLLAWKEILHKQWLSHIEWMIRSFAITLAAMSLRLESYIMYYFLGTKPIETYLTVTWLSWTGNLLIAEVMIRLGVAKQLLSAVKSTYTAKFLTHHSL</sequence>